<dbReference type="Gene3D" id="2.60.40.10">
    <property type="entry name" value="Immunoglobulins"/>
    <property type="match status" value="1"/>
</dbReference>
<keyword evidence="2" id="KW-1185">Reference proteome</keyword>
<evidence type="ECO:0000313" key="1">
    <source>
        <dbReference type="EMBL" id="TKT93168.1"/>
    </source>
</evidence>
<evidence type="ECO:0000313" key="2">
    <source>
        <dbReference type="Proteomes" id="UP000304900"/>
    </source>
</evidence>
<name>A0A4U6DAG4_9BACT</name>
<evidence type="ECO:0008006" key="3">
    <source>
        <dbReference type="Google" id="ProtNLM"/>
    </source>
</evidence>
<dbReference type="EMBL" id="SZVO01000002">
    <property type="protein sequence ID" value="TKT93168.1"/>
    <property type="molecule type" value="Genomic_DNA"/>
</dbReference>
<gene>
    <name evidence="1" type="ORF">FDK13_04755</name>
</gene>
<dbReference type="InterPro" id="IPR015915">
    <property type="entry name" value="Kelch-typ_b-propeller"/>
</dbReference>
<comment type="caution">
    <text evidence="1">The sequence shown here is derived from an EMBL/GenBank/DDBJ whole genome shotgun (WGS) entry which is preliminary data.</text>
</comment>
<dbReference type="PANTHER" id="PTHR45632">
    <property type="entry name" value="LD33804P"/>
    <property type="match status" value="1"/>
</dbReference>
<dbReference type="Proteomes" id="UP000304900">
    <property type="component" value="Unassembled WGS sequence"/>
</dbReference>
<dbReference type="PROSITE" id="PS51257">
    <property type="entry name" value="PROKAR_LIPOPROTEIN"/>
    <property type="match status" value="1"/>
</dbReference>
<reference evidence="1 2" key="1">
    <citation type="submission" date="2019-05" db="EMBL/GenBank/DDBJ databases">
        <title>Dyadobacter AR-3-8 sp. nov., isolated from arctic soil.</title>
        <authorList>
            <person name="Chaudhary D.K."/>
        </authorList>
    </citation>
    <scope>NUCLEOTIDE SEQUENCE [LARGE SCALE GENOMIC DNA]</scope>
    <source>
        <strain evidence="1 2">AR-3-8</strain>
    </source>
</reference>
<dbReference type="Gene3D" id="2.120.10.80">
    <property type="entry name" value="Kelch-type beta propeller"/>
    <property type="match status" value="1"/>
</dbReference>
<protein>
    <recommendedName>
        <fullName evidence="3">IPT/TIG domain-containing protein</fullName>
    </recommendedName>
</protein>
<organism evidence="1 2">
    <name type="scientific">Dyadobacter frigoris</name>
    <dbReference type="NCBI Taxonomy" id="2576211"/>
    <lineage>
        <taxon>Bacteria</taxon>
        <taxon>Pseudomonadati</taxon>
        <taxon>Bacteroidota</taxon>
        <taxon>Cytophagia</taxon>
        <taxon>Cytophagales</taxon>
        <taxon>Spirosomataceae</taxon>
        <taxon>Dyadobacter</taxon>
    </lineage>
</organism>
<sequence>MHARHILFLGIILFSLSCKKKTEEQPPLPQAPPVAKLTFPTNKEGSTGTVLMIEGENFAEKPADNVIKVNGVQVSHVEVVELKPLTGNKTTRMLRTCIPKGAKSGEVTLTIGNNTIELGGLVIKEYTSDGKWKQVADFPGTPKTGLTSAFVINGKAYVGLGGKATTEEYTDTYFYDFWEYDPSLDKWTKKADFPGGNRNYFISFAIGNKGYLGLGSRDDVVGSLGDEFQKDFWEYDPAIDKWAKKKDFPGGRRTKAYCLSIGNHGYVGSGLNVAVEVQNDLWQYNPIDDSWKERAPFPYKEAFAYGLSIETPLMMSTPSKGYLMSSELADLWGIKYAFWQYDPLTDKWAQKSTFIGINSKNGVISATYDVMLTFGFSLGGQVYVPMLYYDNLSKTWYPQLFAYDEGAGNWTKKPDYTAPPQNNVTFSIGNNAYVGLGPFQKDLWKFTP</sequence>
<dbReference type="RefSeq" id="WP_137338844.1">
    <property type="nucleotide sequence ID" value="NZ_BSQH01000012.1"/>
</dbReference>
<proteinExistence type="predicted"/>
<accession>A0A4U6DAG4</accession>
<dbReference type="InterPro" id="IPR013783">
    <property type="entry name" value="Ig-like_fold"/>
</dbReference>
<dbReference type="AlphaFoldDB" id="A0A4U6DAG4"/>
<dbReference type="OrthoDB" id="103335at2"/>
<dbReference type="SUPFAM" id="SSF117281">
    <property type="entry name" value="Kelch motif"/>
    <property type="match status" value="1"/>
</dbReference>